<dbReference type="InterPro" id="IPR000669">
    <property type="entry name" value="Mannitol_DH"/>
</dbReference>
<sequence length="487" mass="53614">MKTIATTQLPAHVLVPTYDRNCLVTKIVHFGFGAFHRAHQGVYTDELASQYNSDWGICEVSLFSGKPLLEQLQQQQHLYSVVEKNTAGPAVKVIGCVRESMHPALDGKQAIINKMTEPQVAIMSLTITEKGYCSDTNTGQLDALNPMIQQDLQTPLEPNSVIGYLVQALRVRRNKGLPAFTVMSCDNLQENGHVARNAVVGFARLLDASLADWIQANVSFPCTMVDRIVPAITEETQNDITTLLGVADPCGIACESFRQWVIEDDFVAGRPDWDLVGAEFVNNVVPFEEMKLRMLNGSHSFLAYLGYLAGYENIADTMADPAYKKAALALMLDEQAATLTMPEGTDLAAYASSLIDRYCNINIKHRTWQIAMDGSQKLPPRLLNSIRYHLKNGSDFKHLALAVAGWMRYVSGVDEQGVAIDVRDPMVESLKSICDQHGLNVSVVKALVSIDTIFAKDLIDNKVFMNAIETAYAALLLMGAQKSVAKL</sequence>
<protein>
    <submittedName>
        <fullName evidence="6">D-mannonate oxidoreductase</fullName>
    </submittedName>
</protein>
<dbReference type="KEGG" id="mpri:MP3633_0595"/>
<organism evidence="6 7">
    <name type="scientific">Marinomonas primoryensis</name>
    <dbReference type="NCBI Taxonomy" id="178399"/>
    <lineage>
        <taxon>Bacteria</taxon>
        <taxon>Pseudomonadati</taxon>
        <taxon>Pseudomonadota</taxon>
        <taxon>Gammaproteobacteria</taxon>
        <taxon>Oceanospirillales</taxon>
        <taxon>Oceanospirillaceae</taxon>
        <taxon>Marinomonas</taxon>
    </lineage>
</organism>
<evidence type="ECO:0000256" key="2">
    <source>
        <dbReference type="ARBA" id="ARBA00023027"/>
    </source>
</evidence>
<dbReference type="PANTHER" id="PTHR43362:SF1">
    <property type="entry name" value="MANNITOL DEHYDROGENASE 2-RELATED"/>
    <property type="match status" value="1"/>
</dbReference>
<dbReference type="SUPFAM" id="SSF48179">
    <property type="entry name" value="6-phosphogluconate dehydrogenase C-terminal domain-like"/>
    <property type="match status" value="1"/>
</dbReference>
<dbReference type="Pfam" id="PF01232">
    <property type="entry name" value="Mannitol_dh"/>
    <property type="match status" value="1"/>
</dbReference>
<evidence type="ECO:0000259" key="4">
    <source>
        <dbReference type="Pfam" id="PF01232"/>
    </source>
</evidence>
<dbReference type="InterPro" id="IPR013328">
    <property type="entry name" value="6PGD_dom2"/>
</dbReference>
<proteinExistence type="inferred from homology"/>
<dbReference type="InterPro" id="IPR036291">
    <property type="entry name" value="NAD(P)-bd_dom_sf"/>
</dbReference>
<evidence type="ECO:0000313" key="6">
    <source>
        <dbReference type="EMBL" id="QKK79331.1"/>
    </source>
</evidence>
<dbReference type="Proteomes" id="UP000509371">
    <property type="component" value="Chromosome"/>
</dbReference>
<feature type="domain" description="Mannitol dehydrogenase N-terminal" evidence="4">
    <location>
        <begin position="26"/>
        <end position="274"/>
    </location>
</feature>
<dbReference type="PRINTS" id="PR00084">
    <property type="entry name" value="MTLDHDRGNASE"/>
</dbReference>
<dbReference type="SUPFAM" id="SSF51735">
    <property type="entry name" value="NAD(P)-binding Rossmann-fold domains"/>
    <property type="match status" value="1"/>
</dbReference>
<evidence type="ECO:0000259" key="5">
    <source>
        <dbReference type="Pfam" id="PF08125"/>
    </source>
</evidence>
<dbReference type="Pfam" id="PF08125">
    <property type="entry name" value="Mannitol_dh_C"/>
    <property type="match status" value="1"/>
</dbReference>
<evidence type="ECO:0000256" key="1">
    <source>
        <dbReference type="ARBA" id="ARBA00023002"/>
    </source>
</evidence>
<dbReference type="InterPro" id="IPR050988">
    <property type="entry name" value="Mannitol_DH/Oxidoreductase"/>
</dbReference>
<dbReference type="GO" id="GO:0019594">
    <property type="term" value="P:mannitol metabolic process"/>
    <property type="evidence" value="ECO:0007669"/>
    <property type="project" value="InterPro"/>
</dbReference>
<dbReference type="FunFam" id="3.40.50.720:FF:000129">
    <property type="entry name" value="D-mannonate oxidoreductase"/>
    <property type="match status" value="1"/>
</dbReference>
<dbReference type="PANTHER" id="PTHR43362">
    <property type="entry name" value="MANNITOL DEHYDROGENASE DSF1-RELATED"/>
    <property type="match status" value="1"/>
</dbReference>
<keyword evidence="2" id="KW-0520">NAD</keyword>
<accession>A0A859CXY9</accession>
<dbReference type="PROSITE" id="PS00974">
    <property type="entry name" value="MANNITOL_DHGENASE"/>
    <property type="match status" value="1"/>
</dbReference>
<dbReference type="EMBL" id="CP054301">
    <property type="protein sequence ID" value="QKK79331.1"/>
    <property type="molecule type" value="Genomic_DNA"/>
</dbReference>
<dbReference type="GO" id="GO:0016616">
    <property type="term" value="F:oxidoreductase activity, acting on the CH-OH group of donors, NAD or NADP as acceptor"/>
    <property type="evidence" value="ECO:0007669"/>
    <property type="project" value="TreeGrafter"/>
</dbReference>
<dbReference type="AlphaFoldDB" id="A0A859CXY9"/>
<keyword evidence="1" id="KW-0560">Oxidoreductase</keyword>
<dbReference type="Gene3D" id="1.10.1040.10">
    <property type="entry name" value="N-(1-d-carboxylethyl)-l-norvaline Dehydrogenase, domain 2"/>
    <property type="match status" value="1"/>
</dbReference>
<dbReference type="InterPro" id="IPR013131">
    <property type="entry name" value="Mannitol_DH_N"/>
</dbReference>
<name>A0A859CXY9_9GAMM</name>
<dbReference type="Gene3D" id="3.40.50.720">
    <property type="entry name" value="NAD(P)-binding Rossmann-like Domain"/>
    <property type="match status" value="1"/>
</dbReference>
<comment type="similarity">
    <text evidence="3">Belongs to the mannitol dehydrogenase family. UxuB subfamily.</text>
</comment>
<feature type="domain" description="Mannitol dehydrogenase C-terminal" evidence="5">
    <location>
        <begin position="283"/>
        <end position="475"/>
    </location>
</feature>
<dbReference type="NCBIfam" id="NF011611">
    <property type="entry name" value="PRK15037.1"/>
    <property type="match status" value="1"/>
</dbReference>
<evidence type="ECO:0000313" key="7">
    <source>
        <dbReference type="Proteomes" id="UP000509371"/>
    </source>
</evidence>
<dbReference type="InterPro" id="IPR008927">
    <property type="entry name" value="6-PGluconate_DH-like_C_sf"/>
</dbReference>
<gene>
    <name evidence="6" type="ORF">MP3633_0595</name>
</gene>
<evidence type="ECO:0000256" key="3">
    <source>
        <dbReference type="ARBA" id="ARBA00061451"/>
    </source>
</evidence>
<reference evidence="6 7" key="1">
    <citation type="submission" date="2020-06" db="EMBL/GenBank/DDBJ databases">
        <authorList>
            <person name="Voronona O.L."/>
            <person name="Aksenova E.I."/>
            <person name="Kunda M.S."/>
            <person name="Semenov A.N."/>
            <person name="Ryzhova N."/>
        </authorList>
    </citation>
    <scope>NUCLEOTIDE SEQUENCE [LARGE SCALE GENOMIC DNA]</scope>
    <source>
        <strain evidence="6 7">MPKMM3633</strain>
    </source>
</reference>
<dbReference type="InterPro" id="IPR013118">
    <property type="entry name" value="Mannitol_DH_C"/>
</dbReference>
<dbReference type="InterPro" id="IPR023027">
    <property type="entry name" value="Mannitol_DH_CS"/>
</dbReference>